<evidence type="ECO:0000313" key="2">
    <source>
        <dbReference type="EMBL" id="CAA2991330.1"/>
    </source>
</evidence>
<protein>
    <submittedName>
        <fullName evidence="2">Uncharacterized protein</fullName>
    </submittedName>
</protein>
<accession>A0A8S0SF85</accession>
<feature type="compositionally biased region" description="Polar residues" evidence="1">
    <location>
        <begin position="154"/>
        <end position="166"/>
    </location>
</feature>
<feature type="region of interest" description="Disordered" evidence="1">
    <location>
        <begin position="27"/>
        <end position="166"/>
    </location>
</feature>
<name>A0A8S0SF85_OLEEU</name>
<reference evidence="2 3" key="1">
    <citation type="submission" date="2019-12" db="EMBL/GenBank/DDBJ databases">
        <authorList>
            <person name="Alioto T."/>
            <person name="Alioto T."/>
            <person name="Gomez Garrido J."/>
        </authorList>
    </citation>
    <scope>NUCLEOTIDE SEQUENCE [LARGE SCALE GENOMIC DNA]</scope>
</reference>
<proteinExistence type="predicted"/>
<evidence type="ECO:0000313" key="3">
    <source>
        <dbReference type="Proteomes" id="UP000594638"/>
    </source>
</evidence>
<gene>
    <name evidence="2" type="ORF">OLEA9_A010856</name>
</gene>
<comment type="caution">
    <text evidence="2">The sequence shown here is derived from an EMBL/GenBank/DDBJ whole genome shotgun (WGS) entry which is preliminary data.</text>
</comment>
<evidence type="ECO:0000256" key="1">
    <source>
        <dbReference type="SAM" id="MobiDB-lite"/>
    </source>
</evidence>
<organism evidence="2 3">
    <name type="scientific">Olea europaea subsp. europaea</name>
    <dbReference type="NCBI Taxonomy" id="158383"/>
    <lineage>
        <taxon>Eukaryota</taxon>
        <taxon>Viridiplantae</taxon>
        <taxon>Streptophyta</taxon>
        <taxon>Embryophyta</taxon>
        <taxon>Tracheophyta</taxon>
        <taxon>Spermatophyta</taxon>
        <taxon>Magnoliopsida</taxon>
        <taxon>eudicotyledons</taxon>
        <taxon>Gunneridae</taxon>
        <taxon>Pentapetalae</taxon>
        <taxon>asterids</taxon>
        <taxon>lamiids</taxon>
        <taxon>Lamiales</taxon>
        <taxon>Oleaceae</taxon>
        <taxon>Oleeae</taxon>
        <taxon>Olea</taxon>
    </lineage>
</organism>
<keyword evidence="3" id="KW-1185">Reference proteome</keyword>
<feature type="compositionally biased region" description="Basic and acidic residues" evidence="1">
    <location>
        <begin position="99"/>
        <end position="117"/>
    </location>
</feature>
<feature type="compositionally biased region" description="Polar residues" evidence="1">
    <location>
        <begin position="70"/>
        <end position="86"/>
    </location>
</feature>
<sequence>METVECGVAGVACGLWSADCEVWPVRSGRRSRADLQAAEASSKAGDRGRSKSQKKGQPANRQRRFVVDSGLTSRHSPSHRTVSLLTVTVERGVTNRRCHGGEPGEGNDGRSGRRSRADLQAVEASSKAGDRGRSKSQKKGQPANRQRRFVVDSGLTSRHSPSHRTVSLLTVTVERGVTNRRCHGGEPGEGNDGRS</sequence>
<dbReference type="Gramene" id="OE9A010856T1">
    <property type="protein sequence ID" value="OE9A010856C1"/>
    <property type="gene ID" value="OE9A010856"/>
</dbReference>
<dbReference type="Proteomes" id="UP000594638">
    <property type="component" value="Unassembled WGS sequence"/>
</dbReference>
<dbReference type="EMBL" id="CACTIH010005425">
    <property type="protein sequence ID" value="CAA2991330.1"/>
    <property type="molecule type" value="Genomic_DNA"/>
</dbReference>
<dbReference type="AlphaFoldDB" id="A0A8S0SF85"/>